<proteinExistence type="predicted"/>
<dbReference type="InterPro" id="IPR029063">
    <property type="entry name" value="SAM-dependent_MTases_sf"/>
</dbReference>
<reference evidence="2" key="1">
    <citation type="submission" date="2022-10" db="EMBL/GenBank/DDBJ databases">
        <authorList>
            <person name="Chen Y."/>
            <person name="Dougan E. K."/>
            <person name="Chan C."/>
            <person name="Rhodes N."/>
            <person name="Thang M."/>
        </authorList>
    </citation>
    <scope>NUCLEOTIDE SEQUENCE</scope>
</reference>
<feature type="compositionally biased region" description="Basic residues" evidence="1">
    <location>
        <begin position="579"/>
        <end position="597"/>
    </location>
</feature>
<feature type="region of interest" description="Disordered" evidence="1">
    <location>
        <begin position="1065"/>
        <end position="1097"/>
    </location>
</feature>
<evidence type="ECO:0000313" key="2">
    <source>
        <dbReference type="EMBL" id="CAI3980581.1"/>
    </source>
</evidence>
<feature type="region of interest" description="Disordered" evidence="1">
    <location>
        <begin position="540"/>
        <end position="599"/>
    </location>
</feature>
<dbReference type="EMBL" id="CAMXCT030000569">
    <property type="protein sequence ID" value="CAL4767893.1"/>
    <property type="molecule type" value="Genomic_DNA"/>
</dbReference>
<feature type="compositionally biased region" description="Basic and acidic residues" evidence="1">
    <location>
        <begin position="854"/>
        <end position="864"/>
    </location>
</feature>
<dbReference type="EMBL" id="CAMXCT010000569">
    <property type="protein sequence ID" value="CAI3980581.1"/>
    <property type="molecule type" value="Genomic_DNA"/>
</dbReference>
<dbReference type="OrthoDB" id="414937at2759"/>
<feature type="region of interest" description="Disordered" evidence="1">
    <location>
        <begin position="854"/>
        <end position="873"/>
    </location>
</feature>
<evidence type="ECO:0000313" key="3">
    <source>
        <dbReference type="EMBL" id="CAL1133956.1"/>
    </source>
</evidence>
<dbReference type="AlphaFoldDB" id="A0A9P1BW70"/>
<reference evidence="3" key="2">
    <citation type="submission" date="2024-04" db="EMBL/GenBank/DDBJ databases">
        <authorList>
            <person name="Chen Y."/>
            <person name="Shah S."/>
            <person name="Dougan E. K."/>
            <person name="Thang M."/>
            <person name="Chan C."/>
        </authorList>
    </citation>
    <scope>NUCLEOTIDE SEQUENCE [LARGE SCALE GENOMIC DNA]</scope>
</reference>
<dbReference type="SUPFAM" id="SSF53335">
    <property type="entry name" value="S-adenosyl-L-methionine-dependent methyltransferases"/>
    <property type="match status" value="1"/>
</dbReference>
<feature type="compositionally biased region" description="Basic and acidic residues" evidence="1">
    <location>
        <begin position="551"/>
        <end position="578"/>
    </location>
</feature>
<dbReference type="Proteomes" id="UP001152797">
    <property type="component" value="Unassembled WGS sequence"/>
</dbReference>
<accession>A0A9P1BW70</accession>
<organism evidence="2">
    <name type="scientific">Cladocopium goreaui</name>
    <dbReference type="NCBI Taxonomy" id="2562237"/>
    <lineage>
        <taxon>Eukaryota</taxon>
        <taxon>Sar</taxon>
        <taxon>Alveolata</taxon>
        <taxon>Dinophyceae</taxon>
        <taxon>Suessiales</taxon>
        <taxon>Symbiodiniaceae</taxon>
        <taxon>Cladocopium</taxon>
    </lineage>
</organism>
<sequence>MCDFFTPSVRDRLPAIIKNGQVQELLVPLVRSGNAAVDHAYCYKHGKQCKVSCLSSYDFSISLKNCLSSTITNTTQEIVLFLLLFCVANNSQVEAAEINCAGSPCIDYSPRGLVLRESGATFIAFLAWISQRLLLQEPILIHENVEGFGVSELKSYLGHLYEVITVLITPKVFGWGCSRTRRYTIMRHINKTAGWKMDFSVFLQLFKADQWFGEYDAQSDILPAWDCFFCASAADLHDELMWAVHRQGSCGQKLTDVNKKDLVEKLEAGDTSYFVNALTDAEYDSLLLYSDGDTAGDKVYSLNQNPDFSETKSTWKSGAHGRWLGAKEALLVMGIPVFTWLSDGLEMTSFTEQNLRRRSKPFAITHMIGMAGNAMHTQCVGLALLYAATQVPECQNGQLITVKWFNDHGLANIQRHPVNDRKQNSIRQKYARGILRHGILEGCRGEHCRFVNTLRAESFYDCAKSDPDNEQVPLLPQNVPDVATKGAANSFDGTSSVQRNHLYHFVSGPESSLMSEAREKLMCPISGSVFVNKVLQKQRKNDSMSGLLEGDGDHKDKDESKGRKRPKAPDLADEPEKKVAKKEKAKPKAKGKAKAKAKNAATLGFHETEETLQGDVEDTNLGTSRPRTWIDDVLFAVDKCFVFCGTDFGKMMAIPAVYSAVSFFMTVSLEFALSGSTMWNGRPVKEWSKLRPCLQSFLQKSILHAKGALPQGEKSEILSKLLTEVSKQAEKSMNDSSKSKSLLQDTGVMQKVQRFVSASKQTNIHQQPSFSAYLAKLKRDCCTCGSPDLDGAVEKCSFHTQDGLAMPDLMWGLSRALRDEKDDEEESQFESMIPIEVPVVALTALLMIREAEDAKKTATQKESEGDVGEATTKETKDDRIDLLAVLGKDCRFLLSENDENKWVLNEGLINRMITCSSLYMINAAKFMMEIPGSMSHELISMEDGVDPTLLYKLFSFLQTGDGRNADVTDYLMGIEGHFYLQKGSDECPADRSVDAWSTTWAKLLKRVAISTKKRLEEEVKKGSDDSKGSSTIDFDVKTFPSSDFAVEKELKGVLRGKVPTVKEEVPAQKGMMAPTKAVEPDAAQAQGARVSSEEAAEAPSSAVLPDILDFDKIYRLGMSEAAGDASSISVDVRDIISIQHSISGFILNNAT</sequence>
<gene>
    <name evidence="2" type="ORF">C1SCF055_LOCUS8444</name>
</gene>
<protein>
    <submittedName>
        <fullName evidence="2">Uncharacterized protein</fullName>
    </submittedName>
</protein>
<evidence type="ECO:0000256" key="1">
    <source>
        <dbReference type="SAM" id="MobiDB-lite"/>
    </source>
</evidence>
<keyword evidence="4" id="KW-1185">Reference proteome</keyword>
<dbReference type="EMBL" id="CAMXCT020000569">
    <property type="protein sequence ID" value="CAL1133956.1"/>
    <property type="molecule type" value="Genomic_DNA"/>
</dbReference>
<name>A0A9P1BW70_9DINO</name>
<comment type="caution">
    <text evidence="2">The sequence shown here is derived from an EMBL/GenBank/DDBJ whole genome shotgun (WGS) entry which is preliminary data.</text>
</comment>
<evidence type="ECO:0000313" key="4">
    <source>
        <dbReference type="Proteomes" id="UP001152797"/>
    </source>
</evidence>